<reference evidence="2" key="1">
    <citation type="submission" date="2022-01" db="EMBL/GenBank/DDBJ databases">
        <authorList>
            <person name="Criscuolo A."/>
        </authorList>
    </citation>
    <scope>NUCLEOTIDE SEQUENCE</scope>
    <source>
        <strain evidence="2">CIP111893</strain>
    </source>
</reference>
<dbReference type="PROSITE" id="PS51186">
    <property type="entry name" value="GNAT"/>
    <property type="match status" value="1"/>
</dbReference>
<name>A0ABN8GGV5_9BACL</name>
<organism evidence="2 3">
    <name type="scientific">Paenibacillus plantiphilus</name>
    <dbReference type="NCBI Taxonomy" id="2905650"/>
    <lineage>
        <taxon>Bacteria</taxon>
        <taxon>Bacillati</taxon>
        <taxon>Bacillota</taxon>
        <taxon>Bacilli</taxon>
        <taxon>Bacillales</taxon>
        <taxon>Paenibacillaceae</taxon>
        <taxon>Paenibacillus</taxon>
    </lineage>
</organism>
<protein>
    <recommendedName>
        <fullName evidence="1">N-acetyltransferase domain-containing protein</fullName>
    </recommendedName>
</protein>
<dbReference type="CDD" id="cd04301">
    <property type="entry name" value="NAT_SF"/>
    <property type="match status" value="1"/>
</dbReference>
<dbReference type="Pfam" id="PF13508">
    <property type="entry name" value="Acetyltransf_7"/>
    <property type="match status" value="1"/>
</dbReference>
<feature type="domain" description="N-acetyltransferase" evidence="1">
    <location>
        <begin position="12"/>
        <end position="138"/>
    </location>
</feature>
<keyword evidence="3" id="KW-1185">Reference proteome</keyword>
<sequence>MITEWKHDHMPYTISDDRQLLDLNTICTLLLSSYWASERSKEQISKSMEHSLCFGIYGSTGQIGFMRVVTDRAVISWVCDVIIHPHHRGVGLGKWIMQYLLAHPEVRHTKMLLGTRDAHGLYEQFGFERRELMGRFGE</sequence>
<evidence type="ECO:0000259" key="1">
    <source>
        <dbReference type="PROSITE" id="PS51186"/>
    </source>
</evidence>
<dbReference type="InterPro" id="IPR053144">
    <property type="entry name" value="Acetyltransferase_Butenolide"/>
</dbReference>
<dbReference type="SUPFAM" id="SSF55729">
    <property type="entry name" value="Acyl-CoA N-acyltransferases (Nat)"/>
    <property type="match status" value="1"/>
</dbReference>
<dbReference type="PANTHER" id="PTHR43233">
    <property type="entry name" value="FAMILY N-ACETYLTRANSFERASE, PUTATIVE (AFU_ORTHOLOGUE AFUA_6G03350)-RELATED"/>
    <property type="match status" value="1"/>
</dbReference>
<dbReference type="EMBL" id="CAKMMF010000015">
    <property type="protein sequence ID" value="CAH1208937.1"/>
    <property type="molecule type" value="Genomic_DNA"/>
</dbReference>
<comment type="caution">
    <text evidence="2">The sequence shown here is derived from an EMBL/GenBank/DDBJ whole genome shotgun (WGS) entry which is preliminary data.</text>
</comment>
<gene>
    <name evidence="2" type="ORF">PAECIP111893_02939</name>
</gene>
<dbReference type="Proteomes" id="UP000838686">
    <property type="component" value="Unassembled WGS sequence"/>
</dbReference>
<dbReference type="InterPro" id="IPR000182">
    <property type="entry name" value="GNAT_dom"/>
</dbReference>
<proteinExistence type="predicted"/>
<evidence type="ECO:0000313" key="2">
    <source>
        <dbReference type="EMBL" id="CAH1208937.1"/>
    </source>
</evidence>
<dbReference type="PANTHER" id="PTHR43233:SF1">
    <property type="entry name" value="FAMILY N-ACETYLTRANSFERASE, PUTATIVE (AFU_ORTHOLOGUE AFUA_6G03350)-RELATED"/>
    <property type="match status" value="1"/>
</dbReference>
<dbReference type="InterPro" id="IPR016181">
    <property type="entry name" value="Acyl_CoA_acyltransferase"/>
</dbReference>
<evidence type="ECO:0000313" key="3">
    <source>
        <dbReference type="Proteomes" id="UP000838686"/>
    </source>
</evidence>
<accession>A0ABN8GGV5</accession>
<dbReference type="RefSeq" id="WP_236343304.1">
    <property type="nucleotide sequence ID" value="NZ_CAKMMF010000015.1"/>
</dbReference>
<dbReference type="Gene3D" id="3.40.630.30">
    <property type="match status" value="1"/>
</dbReference>